<name>A0A9X8N498_9ACTN</name>
<evidence type="ECO:0000313" key="3">
    <source>
        <dbReference type="Proteomes" id="UP000184388"/>
    </source>
</evidence>
<evidence type="ECO:0000256" key="1">
    <source>
        <dbReference type="SAM" id="Phobius"/>
    </source>
</evidence>
<accession>A0A9X8N498</accession>
<gene>
    <name evidence="2" type="ORF">SAMN05216268_11639</name>
</gene>
<keyword evidence="1" id="KW-1133">Transmembrane helix</keyword>
<proteinExistence type="predicted"/>
<organism evidence="2 3">
    <name type="scientific">Streptomyces yunnanensis</name>
    <dbReference type="NCBI Taxonomy" id="156453"/>
    <lineage>
        <taxon>Bacteria</taxon>
        <taxon>Bacillati</taxon>
        <taxon>Actinomycetota</taxon>
        <taxon>Actinomycetes</taxon>
        <taxon>Kitasatosporales</taxon>
        <taxon>Streptomycetaceae</taxon>
        <taxon>Streptomyces</taxon>
    </lineage>
</organism>
<keyword evidence="1" id="KW-0812">Transmembrane</keyword>
<comment type="caution">
    <text evidence="2">The sequence shown here is derived from an EMBL/GenBank/DDBJ whole genome shotgun (WGS) entry which is preliminary data.</text>
</comment>
<dbReference type="EMBL" id="FRBK01000016">
    <property type="protein sequence ID" value="SHM90996.1"/>
    <property type="molecule type" value="Genomic_DNA"/>
</dbReference>
<sequence length="62" mass="7145">MPTPGVLRIFLPALSHLPLLLFVLLSAPAWICWPFMPERKQRVMLEVLQKLIDWTCVCAKGR</sequence>
<protein>
    <submittedName>
        <fullName evidence="2">Uncharacterized protein</fullName>
    </submittedName>
</protein>
<evidence type="ECO:0000313" key="2">
    <source>
        <dbReference type="EMBL" id="SHM90996.1"/>
    </source>
</evidence>
<reference evidence="3" key="1">
    <citation type="submission" date="2016-11" db="EMBL/GenBank/DDBJ databases">
        <authorList>
            <person name="Jaros S."/>
            <person name="Januszkiewicz K."/>
            <person name="Wedrychowicz H."/>
        </authorList>
    </citation>
    <scope>NUCLEOTIDE SEQUENCE [LARGE SCALE GENOMIC DNA]</scope>
    <source>
        <strain evidence="3">CGMCC 4.3555</strain>
    </source>
</reference>
<dbReference type="AlphaFoldDB" id="A0A9X8N498"/>
<dbReference type="Proteomes" id="UP000184388">
    <property type="component" value="Unassembled WGS sequence"/>
</dbReference>
<keyword evidence="1" id="KW-0472">Membrane</keyword>
<feature type="transmembrane region" description="Helical" evidence="1">
    <location>
        <begin position="17"/>
        <end position="36"/>
    </location>
</feature>